<gene>
    <name evidence="2" type="ORF">PVAP13_3KG083427</name>
</gene>
<reference evidence="2" key="1">
    <citation type="submission" date="2020-05" db="EMBL/GenBank/DDBJ databases">
        <title>WGS assembly of Panicum virgatum.</title>
        <authorList>
            <person name="Lovell J.T."/>
            <person name="Jenkins J."/>
            <person name="Shu S."/>
            <person name="Juenger T.E."/>
            <person name="Schmutz J."/>
        </authorList>
    </citation>
    <scope>NUCLEOTIDE SEQUENCE</scope>
    <source>
        <strain evidence="2">AP13</strain>
    </source>
</reference>
<dbReference type="AlphaFoldDB" id="A0A8T0USR0"/>
<feature type="region of interest" description="Disordered" evidence="1">
    <location>
        <begin position="105"/>
        <end position="155"/>
    </location>
</feature>
<organism evidence="2 3">
    <name type="scientific">Panicum virgatum</name>
    <name type="common">Blackwell switchgrass</name>
    <dbReference type="NCBI Taxonomy" id="38727"/>
    <lineage>
        <taxon>Eukaryota</taxon>
        <taxon>Viridiplantae</taxon>
        <taxon>Streptophyta</taxon>
        <taxon>Embryophyta</taxon>
        <taxon>Tracheophyta</taxon>
        <taxon>Spermatophyta</taxon>
        <taxon>Magnoliopsida</taxon>
        <taxon>Liliopsida</taxon>
        <taxon>Poales</taxon>
        <taxon>Poaceae</taxon>
        <taxon>PACMAD clade</taxon>
        <taxon>Panicoideae</taxon>
        <taxon>Panicodae</taxon>
        <taxon>Paniceae</taxon>
        <taxon>Panicinae</taxon>
        <taxon>Panicum</taxon>
        <taxon>Panicum sect. Hiantes</taxon>
    </lineage>
</organism>
<dbReference type="EMBL" id="CM029041">
    <property type="protein sequence ID" value="KAG2623843.1"/>
    <property type="molecule type" value="Genomic_DNA"/>
</dbReference>
<protein>
    <submittedName>
        <fullName evidence="2">Uncharacterized protein</fullName>
    </submittedName>
</protein>
<dbReference type="Proteomes" id="UP000823388">
    <property type="component" value="Chromosome 3K"/>
</dbReference>
<feature type="compositionally biased region" description="Low complexity" evidence="1">
    <location>
        <begin position="118"/>
        <end position="141"/>
    </location>
</feature>
<evidence type="ECO:0000313" key="3">
    <source>
        <dbReference type="Proteomes" id="UP000823388"/>
    </source>
</evidence>
<sequence>MAETGDGAPRRRRAGGPAVAPACLLPHRRVRPARCGGLLGGVGRRGRVSCWTRRRWGGLACAAGWPAGRDGDGGGTPSSGADGPAEIHPSSLSLWFGGHAPSYAQPCTSGEGGGGSSAGRARAPWPRARARSAAAMAPRPAGEGGGGSPAGRARAPWPRARARSAAVAAGPARIRPPALSWPGGGEVGARWRERPPPGRAPPSPTGPGRTDVADHVGGQTRFKGVLDLSDTLK</sequence>
<evidence type="ECO:0000313" key="2">
    <source>
        <dbReference type="EMBL" id="KAG2623843.1"/>
    </source>
</evidence>
<feature type="region of interest" description="Disordered" evidence="1">
    <location>
        <begin position="66"/>
        <end position="87"/>
    </location>
</feature>
<comment type="caution">
    <text evidence="2">The sequence shown here is derived from an EMBL/GenBank/DDBJ whole genome shotgun (WGS) entry which is preliminary data.</text>
</comment>
<name>A0A8T0USR0_PANVG</name>
<proteinExistence type="predicted"/>
<keyword evidence="3" id="KW-1185">Reference proteome</keyword>
<feature type="compositionally biased region" description="Low complexity" evidence="1">
    <location>
        <begin position="167"/>
        <end position="178"/>
    </location>
</feature>
<evidence type="ECO:0000256" key="1">
    <source>
        <dbReference type="SAM" id="MobiDB-lite"/>
    </source>
</evidence>
<accession>A0A8T0USR0</accession>
<feature type="region of interest" description="Disordered" evidence="1">
    <location>
        <begin position="167"/>
        <end position="233"/>
    </location>
</feature>